<gene>
    <name evidence="8" type="ORF">FHX75_121940</name>
</gene>
<evidence type="ECO:0000313" key="9">
    <source>
        <dbReference type="Proteomes" id="UP000319927"/>
    </source>
</evidence>
<accession>A0A561WHP7</accession>
<comment type="subcellular location">
    <subcellularLocation>
        <location evidence="1">Cell membrane</location>
    </subcellularLocation>
</comment>
<keyword evidence="4" id="KW-0812">Transmembrane</keyword>
<proteinExistence type="inferred from homology"/>
<evidence type="ECO:0000256" key="6">
    <source>
        <dbReference type="ARBA" id="ARBA00023136"/>
    </source>
</evidence>
<comment type="caution">
    <text evidence="8">The sequence shown here is derived from an EMBL/GenBank/DDBJ whole genome shotgun (WGS) entry which is preliminary data.</text>
</comment>
<evidence type="ECO:0000256" key="1">
    <source>
        <dbReference type="ARBA" id="ARBA00004236"/>
    </source>
</evidence>
<sequence length="168" mass="17715">MVGIVIAVVAVLVLGVCGCLGVGTMLVGSYAPGPAADDPYYDDPDPYYDGDYDEESPFPTWTPPTPSEPATAAATPSTGRGRIVVSYEVTGKGRGDIQYYDANGEFIRLEAVSLPWRQKIRTDDPNRVLVMASSTDDEGSVACSTRVGDRAPVTDAAAPGYQVTCGSR</sequence>
<protein>
    <submittedName>
        <fullName evidence="8">MmpS family membrane protein</fullName>
    </submittedName>
</protein>
<evidence type="ECO:0000256" key="4">
    <source>
        <dbReference type="ARBA" id="ARBA00022692"/>
    </source>
</evidence>
<evidence type="ECO:0000256" key="5">
    <source>
        <dbReference type="ARBA" id="ARBA00022989"/>
    </source>
</evidence>
<dbReference type="EMBL" id="VIXA01000002">
    <property type="protein sequence ID" value="TWG23388.1"/>
    <property type="molecule type" value="Genomic_DNA"/>
</dbReference>
<feature type="region of interest" description="Disordered" evidence="7">
    <location>
        <begin position="38"/>
        <end position="78"/>
    </location>
</feature>
<dbReference type="InterPro" id="IPR038468">
    <property type="entry name" value="MmpS_C"/>
</dbReference>
<dbReference type="Proteomes" id="UP000319927">
    <property type="component" value="Unassembled WGS sequence"/>
</dbReference>
<dbReference type="InterPro" id="IPR008693">
    <property type="entry name" value="MmpS"/>
</dbReference>
<comment type="similarity">
    <text evidence="2">Belongs to the MmpS family.</text>
</comment>
<keyword evidence="9" id="KW-1185">Reference proteome</keyword>
<keyword evidence="3" id="KW-1003">Cell membrane</keyword>
<evidence type="ECO:0000256" key="2">
    <source>
        <dbReference type="ARBA" id="ARBA00007531"/>
    </source>
</evidence>
<dbReference type="AlphaFoldDB" id="A0A561WHP7"/>
<evidence type="ECO:0000313" key="8">
    <source>
        <dbReference type="EMBL" id="TWG23388.1"/>
    </source>
</evidence>
<dbReference type="Gene3D" id="2.60.40.2880">
    <property type="entry name" value="MmpS1-5, C-terminal soluble domain"/>
    <property type="match status" value="1"/>
</dbReference>
<keyword evidence="5" id="KW-1133">Transmembrane helix</keyword>
<name>A0A561WHP7_9ACTN</name>
<evidence type="ECO:0000256" key="3">
    <source>
        <dbReference type="ARBA" id="ARBA00022475"/>
    </source>
</evidence>
<feature type="compositionally biased region" description="Low complexity" evidence="7">
    <location>
        <begin position="68"/>
        <end position="78"/>
    </location>
</feature>
<feature type="compositionally biased region" description="Acidic residues" evidence="7">
    <location>
        <begin position="39"/>
        <end position="56"/>
    </location>
</feature>
<dbReference type="GO" id="GO:0005886">
    <property type="term" value="C:plasma membrane"/>
    <property type="evidence" value="ECO:0007669"/>
    <property type="project" value="UniProtKB-SubCell"/>
</dbReference>
<keyword evidence="6" id="KW-0472">Membrane</keyword>
<reference evidence="8 9" key="1">
    <citation type="submission" date="2019-06" db="EMBL/GenBank/DDBJ databases">
        <title>Sequencing the genomes of 1000 actinobacteria strains.</title>
        <authorList>
            <person name="Klenk H.-P."/>
        </authorList>
    </citation>
    <scope>NUCLEOTIDE SEQUENCE [LARGE SCALE GENOMIC DNA]</scope>
    <source>
        <strain evidence="8 9">DSM 102131</strain>
    </source>
</reference>
<dbReference type="Pfam" id="PF05423">
    <property type="entry name" value="Mycobact_memb"/>
    <property type="match status" value="1"/>
</dbReference>
<organism evidence="8 9">
    <name type="scientific">Micromonospora palomenae</name>
    <dbReference type="NCBI Taxonomy" id="1461247"/>
    <lineage>
        <taxon>Bacteria</taxon>
        <taxon>Bacillati</taxon>
        <taxon>Actinomycetota</taxon>
        <taxon>Actinomycetes</taxon>
        <taxon>Micromonosporales</taxon>
        <taxon>Micromonosporaceae</taxon>
        <taxon>Micromonospora</taxon>
    </lineage>
</organism>
<evidence type="ECO:0000256" key="7">
    <source>
        <dbReference type="SAM" id="MobiDB-lite"/>
    </source>
</evidence>